<keyword evidence="3" id="KW-1185">Reference proteome</keyword>
<evidence type="ECO:0000313" key="3">
    <source>
        <dbReference type="Proteomes" id="UP000027222"/>
    </source>
</evidence>
<evidence type="ECO:0000313" key="2">
    <source>
        <dbReference type="EMBL" id="KDR81043.1"/>
    </source>
</evidence>
<dbReference type="HOGENOM" id="CLU_737799_0_0_1"/>
<feature type="compositionally biased region" description="Low complexity" evidence="1">
    <location>
        <begin position="74"/>
        <end position="95"/>
    </location>
</feature>
<protein>
    <submittedName>
        <fullName evidence="2">Uncharacterized protein</fullName>
    </submittedName>
</protein>
<feature type="compositionally biased region" description="Low complexity" evidence="1">
    <location>
        <begin position="51"/>
        <end position="60"/>
    </location>
</feature>
<name>A0A067TPZ9_GALM3</name>
<organism evidence="2 3">
    <name type="scientific">Galerina marginata (strain CBS 339.88)</name>
    <dbReference type="NCBI Taxonomy" id="685588"/>
    <lineage>
        <taxon>Eukaryota</taxon>
        <taxon>Fungi</taxon>
        <taxon>Dikarya</taxon>
        <taxon>Basidiomycota</taxon>
        <taxon>Agaricomycotina</taxon>
        <taxon>Agaricomycetes</taxon>
        <taxon>Agaricomycetidae</taxon>
        <taxon>Agaricales</taxon>
        <taxon>Agaricineae</taxon>
        <taxon>Strophariaceae</taxon>
        <taxon>Galerina</taxon>
    </lineage>
</organism>
<dbReference type="OrthoDB" id="3062963at2759"/>
<gene>
    <name evidence="2" type="ORF">GALMADRAFT_1120870</name>
</gene>
<feature type="compositionally biased region" description="Polar residues" evidence="1">
    <location>
        <begin position="139"/>
        <end position="155"/>
    </location>
</feature>
<feature type="compositionally biased region" description="Basic and acidic residues" evidence="1">
    <location>
        <begin position="364"/>
        <end position="375"/>
    </location>
</feature>
<dbReference type="Proteomes" id="UP000027222">
    <property type="component" value="Unassembled WGS sequence"/>
</dbReference>
<feature type="region of interest" description="Disordered" evidence="1">
    <location>
        <begin position="26"/>
        <end position="155"/>
    </location>
</feature>
<dbReference type="EMBL" id="KL142371">
    <property type="protein sequence ID" value="KDR81043.1"/>
    <property type="molecule type" value="Genomic_DNA"/>
</dbReference>
<accession>A0A067TPZ9</accession>
<reference evidence="3" key="1">
    <citation type="journal article" date="2014" name="Proc. Natl. Acad. Sci. U.S.A.">
        <title>Extensive sampling of basidiomycete genomes demonstrates inadequacy of the white-rot/brown-rot paradigm for wood decay fungi.</title>
        <authorList>
            <person name="Riley R."/>
            <person name="Salamov A.A."/>
            <person name="Brown D.W."/>
            <person name="Nagy L.G."/>
            <person name="Floudas D."/>
            <person name="Held B.W."/>
            <person name="Levasseur A."/>
            <person name="Lombard V."/>
            <person name="Morin E."/>
            <person name="Otillar R."/>
            <person name="Lindquist E.A."/>
            <person name="Sun H."/>
            <person name="LaButti K.M."/>
            <person name="Schmutz J."/>
            <person name="Jabbour D."/>
            <person name="Luo H."/>
            <person name="Baker S.E."/>
            <person name="Pisabarro A.G."/>
            <person name="Walton J.D."/>
            <person name="Blanchette R.A."/>
            <person name="Henrissat B."/>
            <person name="Martin F."/>
            <person name="Cullen D."/>
            <person name="Hibbett D.S."/>
            <person name="Grigoriev I.V."/>
        </authorList>
    </citation>
    <scope>NUCLEOTIDE SEQUENCE [LARGE SCALE GENOMIC DNA]</scope>
    <source>
        <strain evidence="3">CBS 339.88</strain>
    </source>
</reference>
<dbReference type="AlphaFoldDB" id="A0A067TPZ9"/>
<evidence type="ECO:0000256" key="1">
    <source>
        <dbReference type="SAM" id="MobiDB-lite"/>
    </source>
</evidence>
<proteinExistence type="predicted"/>
<dbReference type="STRING" id="685588.A0A067TPZ9"/>
<sequence length="375" mass="39333">MAQITYSGNPFTSYSSFFSSGLLAQHTPHSHSRRRGTINSDVSEPWDDEVPSSPSRASSPVPIPDDSVMDIDMSDFASASASTSTSNMRRSTTPTPHLPTQPKEQTTPVQAKAQPSSTSTATQSQSPAQAPRLRRRRSSLTQATSPITAIRSPTRSVGNALHLQMQLPGRSRSGSVGEDALGAIGMGIGIGMATESTSLVGRMRRGSCSSVHSLPGTGSASAAGSVVPVAFRYVFLPFPSSFLPFSLPCFHFISFLQGLLSNLTSPTSSPRRAVRKLPMPALRAPPPTAPLPALPLPSPCPSPLPSALPSSFGAHQKLRPSNLNINLTSTAHAAGPSAGLKSPTTLTSARARGLSVSSSALDGDENRIDEEMKEN</sequence>
<feature type="compositionally biased region" description="Low complexity" evidence="1">
    <location>
        <begin position="110"/>
        <end position="131"/>
    </location>
</feature>
<feature type="region of interest" description="Disordered" evidence="1">
    <location>
        <begin position="333"/>
        <end position="375"/>
    </location>
</feature>